<dbReference type="GO" id="GO:0016491">
    <property type="term" value="F:oxidoreductase activity"/>
    <property type="evidence" value="ECO:0007669"/>
    <property type="project" value="UniProtKB-KW"/>
</dbReference>
<protein>
    <submittedName>
        <fullName evidence="5">Glycine/D-amino acid oxidase-like deaminating enzyme</fullName>
    </submittedName>
    <submittedName>
        <fullName evidence="4">Oxidoreductase</fullName>
    </submittedName>
</protein>
<dbReference type="InterPro" id="IPR036188">
    <property type="entry name" value="FAD/NAD-bd_sf"/>
</dbReference>
<accession>A0A9W6MRR2</accession>
<proteinExistence type="predicted"/>
<dbReference type="PANTHER" id="PTHR13847:SF281">
    <property type="entry name" value="FAD DEPENDENT OXIDOREDUCTASE DOMAIN-CONTAINING PROTEIN"/>
    <property type="match status" value="1"/>
</dbReference>
<organism evidence="4 7">
    <name type="scientific">Methylopila capsulata</name>
    <dbReference type="NCBI Taxonomy" id="61654"/>
    <lineage>
        <taxon>Bacteria</taxon>
        <taxon>Pseudomonadati</taxon>
        <taxon>Pseudomonadota</taxon>
        <taxon>Alphaproteobacteria</taxon>
        <taxon>Hyphomicrobiales</taxon>
        <taxon>Methylopilaceae</taxon>
        <taxon>Methylopila</taxon>
    </lineage>
</organism>
<sequence length="456" mass="49222">MSNSETEVSATPGARGPSLGDLARGRAKGDLGATPYWWDAAPPMSSGFPRPPAKADVVVIGSGFTGLSAALVLARAGRQVVVLDAGVPGFGASTRNGGQVGSGNQKFRVRTLIAMMGERTAVALLREGVEMLDGVEALIAQEKIDCNFARCGRFRGAMRPEHYESMARDMADLTRWAGVEAAMVPRPEQASEIGSDLFHGGAVLPQDAGLHPGRYHVGLMQRVIEAGGVVCGRAAVRDIVSENGRRSVRLNDLTIDARDVLVATNGYTRNVGPFFAKRIVPIVSAQIATEPMPQELFDAILPRKRMFGNSNRVFFYFRPAPGETRLIWGGRSNHLASKTSAAAYAHLARDLLRTFPALENVAVSHAWSGRIGYTFDEFPHLGRTDEGVHYAMGYCGTGVSRSTHFGRKIALQMLGRPEGASAFSDIAFPSHRFQKLAKPAVPVVESWYRLRDAGNF</sequence>
<dbReference type="EMBL" id="BSFF01000002">
    <property type="protein sequence ID" value="GLK55512.1"/>
    <property type="molecule type" value="Genomic_DNA"/>
</dbReference>
<dbReference type="RefSeq" id="WP_204948671.1">
    <property type="nucleotide sequence ID" value="NZ_BSFF01000002.1"/>
</dbReference>
<dbReference type="Proteomes" id="UP001143400">
    <property type="component" value="Unassembled WGS sequence"/>
</dbReference>
<reference evidence="4" key="1">
    <citation type="journal article" date="2014" name="Int. J. Syst. Evol. Microbiol.">
        <title>Complete genome sequence of Corynebacterium casei LMG S-19264T (=DSM 44701T), isolated from a smear-ripened cheese.</title>
        <authorList>
            <consortium name="US DOE Joint Genome Institute (JGI-PGF)"/>
            <person name="Walter F."/>
            <person name="Albersmeier A."/>
            <person name="Kalinowski J."/>
            <person name="Ruckert C."/>
        </authorList>
    </citation>
    <scope>NUCLEOTIDE SEQUENCE</scope>
    <source>
        <strain evidence="4">VKM B-1606</strain>
    </source>
</reference>
<dbReference type="Gene3D" id="3.50.50.60">
    <property type="entry name" value="FAD/NAD(P)-binding domain"/>
    <property type="match status" value="1"/>
</dbReference>
<reference evidence="5 6" key="2">
    <citation type="submission" date="2021-01" db="EMBL/GenBank/DDBJ databases">
        <title>Genomic Encyclopedia of Type Strains, Phase IV (KMG-IV): sequencing the most valuable type-strain genomes for metagenomic binning, comparative biology and taxonomic classification.</title>
        <authorList>
            <person name="Goeker M."/>
        </authorList>
    </citation>
    <scope>NUCLEOTIDE SEQUENCE [LARGE SCALE GENOMIC DNA]</scope>
    <source>
        <strain evidence="5 6">DSM 6130</strain>
    </source>
</reference>
<evidence type="ECO:0000313" key="4">
    <source>
        <dbReference type="EMBL" id="GLK55512.1"/>
    </source>
</evidence>
<comment type="caution">
    <text evidence="4">The sequence shown here is derived from an EMBL/GenBank/DDBJ whole genome shotgun (WGS) entry which is preliminary data.</text>
</comment>
<dbReference type="PROSITE" id="PS50206">
    <property type="entry name" value="RHODANESE_3"/>
    <property type="match status" value="1"/>
</dbReference>
<dbReference type="PANTHER" id="PTHR13847">
    <property type="entry name" value="SARCOSINE DEHYDROGENASE-RELATED"/>
    <property type="match status" value="1"/>
</dbReference>
<dbReference type="Gene3D" id="3.30.9.10">
    <property type="entry name" value="D-Amino Acid Oxidase, subunit A, domain 2"/>
    <property type="match status" value="1"/>
</dbReference>
<evidence type="ECO:0000259" key="3">
    <source>
        <dbReference type="PROSITE" id="PS50206"/>
    </source>
</evidence>
<dbReference type="Proteomes" id="UP000758856">
    <property type="component" value="Unassembled WGS sequence"/>
</dbReference>
<dbReference type="EMBL" id="JAFBCY010000001">
    <property type="protein sequence ID" value="MBM7850220.1"/>
    <property type="molecule type" value="Genomic_DNA"/>
</dbReference>
<dbReference type="InterPro" id="IPR001763">
    <property type="entry name" value="Rhodanese-like_dom"/>
</dbReference>
<name>A0A9W6MRR2_9HYPH</name>
<gene>
    <name evidence="4" type="primary">ordL</name>
    <name evidence="4" type="ORF">GCM10008170_15310</name>
    <name evidence="5" type="ORF">JOD31_000432</name>
</gene>
<dbReference type="SUPFAM" id="SSF51905">
    <property type="entry name" value="FAD/NAD(P)-binding domain"/>
    <property type="match status" value="1"/>
</dbReference>
<feature type="region of interest" description="Disordered" evidence="2">
    <location>
        <begin position="1"/>
        <end position="25"/>
    </location>
</feature>
<evidence type="ECO:0000313" key="5">
    <source>
        <dbReference type="EMBL" id="MBM7850220.1"/>
    </source>
</evidence>
<dbReference type="Pfam" id="PF01266">
    <property type="entry name" value="DAO"/>
    <property type="match status" value="1"/>
</dbReference>
<evidence type="ECO:0000313" key="6">
    <source>
        <dbReference type="Proteomes" id="UP000758856"/>
    </source>
</evidence>
<reference evidence="4" key="3">
    <citation type="submission" date="2023-01" db="EMBL/GenBank/DDBJ databases">
        <authorList>
            <person name="Sun Q."/>
            <person name="Evtushenko L."/>
        </authorList>
    </citation>
    <scope>NUCLEOTIDE SEQUENCE</scope>
    <source>
        <strain evidence="4">VKM B-1606</strain>
    </source>
</reference>
<evidence type="ECO:0000256" key="1">
    <source>
        <dbReference type="ARBA" id="ARBA00023002"/>
    </source>
</evidence>
<evidence type="ECO:0000256" key="2">
    <source>
        <dbReference type="SAM" id="MobiDB-lite"/>
    </source>
</evidence>
<keyword evidence="6" id="KW-1185">Reference proteome</keyword>
<dbReference type="GO" id="GO:0005737">
    <property type="term" value="C:cytoplasm"/>
    <property type="evidence" value="ECO:0007669"/>
    <property type="project" value="TreeGrafter"/>
</dbReference>
<dbReference type="AlphaFoldDB" id="A0A9W6MRR2"/>
<keyword evidence="1" id="KW-0560">Oxidoreductase</keyword>
<dbReference type="InterPro" id="IPR006076">
    <property type="entry name" value="FAD-dep_OxRdtase"/>
</dbReference>
<feature type="domain" description="Rhodanese" evidence="3">
    <location>
        <begin position="57"/>
        <end position="95"/>
    </location>
</feature>
<evidence type="ECO:0000313" key="7">
    <source>
        <dbReference type="Proteomes" id="UP001143400"/>
    </source>
</evidence>